<name>A0A1D9NZ51_9FIRM</name>
<dbReference type="Pfam" id="PF00534">
    <property type="entry name" value="Glycos_transf_1"/>
    <property type="match status" value="1"/>
</dbReference>
<dbReference type="OrthoDB" id="9762705at2"/>
<evidence type="ECO:0000313" key="3">
    <source>
        <dbReference type="EMBL" id="AOZ95499.1"/>
    </source>
</evidence>
<protein>
    <submittedName>
        <fullName evidence="3">Glycosyl transferase GT4 family</fullName>
    </submittedName>
</protein>
<dbReference type="GO" id="GO:0016757">
    <property type="term" value="F:glycosyltransferase activity"/>
    <property type="evidence" value="ECO:0007669"/>
    <property type="project" value="InterPro"/>
</dbReference>
<keyword evidence="1 3" id="KW-0808">Transferase</keyword>
<dbReference type="InterPro" id="IPR001296">
    <property type="entry name" value="Glyco_trans_1"/>
</dbReference>
<reference evidence="4" key="1">
    <citation type="submission" date="2016-10" db="EMBL/GenBank/DDBJ databases">
        <title>The complete genome sequence of the rumen bacterium Butyrivibrio hungatei MB2003.</title>
        <authorList>
            <person name="Palevich N."/>
            <person name="Kelly W.J."/>
            <person name="Leahy S.C."/>
            <person name="Altermann E."/>
            <person name="Rakonjac J."/>
            <person name="Attwood G.T."/>
        </authorList>
    </citation>
    <scope>NUCLEOTIDE SEQUENCE [LARGE SCALE GENOMIC DNA]</scope>
    <source>
        <strain evidence="4">MB2003</strain>
    </source>
</reference>
<dbReference type="GO" id="GO:0009103">
    <property type="term" value="P:lipopolysaccharide biosynthetic process"/>
    <property type="evidence" value="ECO:0007669"/>
    <property type="project" value="TreeGrafter"/>
</dbReference>
<dbReference type="KEGG" id="bhu:bhn_I0465"/>
<accession>A0A1D9NZ51</accession>
<dbReference type="SUPFAM" id="SSF53756">
    <property type="entry name" value="UDP-Glycosyltransferase/glycogen phosphorylase"/>
    <property type="match status" value="1"/>
</dbReference>
<keyword evidence="4" id="KW-1185">Reference proteome</keyword>
<dbReference type="PANTHER" id="PTHR46401">
    <property type="entry name" value="GLYCOSYLTRANSFERASE WBBK-RELATED"/>
    <property type="match status" value="1"/>
</dbReference>
<dbReference type="Proteomes" id="UP000179284">
    <property type="component" value="Chromosome I"/>
</dbReference>
<feature type="domain" description="Glycosyl transferase family 1" evidence="2">
    <location>
        <begin position="196"/>
        <end position="311"/>
    </location>
</feature>
<dbReference type="RefSeq" id="WP_071175272.1">
    <property type="nucleotide sequence ID" value="NZ_CP017831.1"/>
</dbReference>
<evidence type="ECO:0000313" key="4">
    <source>
        <dbReference type="Proteomes" id="UP000179284"/>
    </source>
</evidence>
<dbReference type="EMBL" id="CP017831">
    <property type="protein sequence ID" value="AOZ95499.1"/>
    <property type="molecule type" value="Genomic_DNA"/>
</dbReference>
<dbReference type="Gene3D" id="3.40.50.2000">
    <property type="entry name" value="Glycogen Phosphorylase B"/>
    <property type="match status" value="2"/>
</dbReference>
<organism evidence="3 4">
    <name type="scientific">Butyrivibrio hungatei</name>
    <dbReference type="NCBI Taxonomy" id="185008"/>
    <lineage>
        <taxon>Bacteria</taxon>
        <taxon>Bacillati</taxon>
        <taxon>Bacillota</taxon>
        <taxon>Clostridia</taxon>
        <taxon>Lachnospirales</taxon>
        <taxon>Lachnospiraceae</taxon>
        <taxon>Butyrivibrio</taxon>
    </lineage>
</organism>
<evidence type="ECO:0000259" key="2">
    <source>
        <dbReference type="Pfam" id="PF00534"/>
    </source>
</evidence>
<gene>
    <name evidence="3" type="ORF">bhn_I0465</name>
</gene>
<dbReference type="CDD" id="cd03811">
    <property type="entry name" value="GT4_GT28_WabH-like"/>
    <property type="match status" value="1"/>
</dbReference>
<dbReference type="PANTHER" id="PTHR46401:SF2">
    <property type="entry name" value="GLYCOSYLTRANSFERASE WBBK-RELATED"/>
    <property type="match status" value="1"/>
</dbReference>
<evidence type="ECO:0000256" key="1">
    <source>
        <dbReference type="ARBA" id="ARBA00022679"/>
    </source>
</evidence>
<dbReference type="AlphaFoldDB" id="A0A1D9NZ51"/>
<proteinExistence type="predicted"/>
<sequence>MKNENKKNIALFVGKLTGGGAERAVGRLSIALSDYYNVFIFLYNLKAIDYDYKGTIVDLGNNASNFPMMAINSAIRLNKEIRDNNIDLLISFLDMPNILNGLFNHSCKKMISIRVYYEKGHFFTINDKLKYPLVKRAVEKSNGVFVLSERQKKIIARDMKVDINNVFVVDNIFDIDEIEKKAACEPENKKIADFINESTTVAVGRLDYQKNYKKLFEIFKKVNEKIPHAKLLVLGTGYMKEDLQNYIRQLNLDGKIMLAGRVVNPFPYLAKSTAYISLSRFEGFPNSLVEAMVCGLPVMQSDCPTGPSEILVGKLDDAGEDLPRKEEYGILLPMFEPGIYGDKSTEEAAQNKCMLFWCDILNNETVRSYYSEKSKMRSKKYDVKCCIGEYVEVIEHFLKE</sequence>